<evidence type="ECO:0000256" key="1">
    <source>
        <dbReference type="ARBA" id="ARBA00004561"/>
    </source>
</evidence>
<evidence type="ECO:0000313" key="8">
    <source>
        <dbReference type="Proteomes" id="UP001162811"/>
    </source>
</evidence>
<proteinExistence type="inferred from homology"/>
<dbReference type="InterPro" id="IPR054160">
    <property type="entry name" value="MrkD_recept-bd"/>
</dbReference>
<feature type="domain" description="Fimbrial-type adhesion" evidence="5">
    <location>
        <begin position="167"/>
        <end position="300"/>
    </location>
</feature>
<sequence>MRPPGGTTAYPNLGTITVNLPATISVPATLADGGTIAQATGVSAAADGVRYCIGTIYDPLTQEGRITRFTTATSLTSVYATNVTGVGIRIEATGGTAYPIAAFTTDARGAGYFMNGGRVASYTVTLIKTGPVRAGTITSGAIGSFWWDRAQVLQLSLGRNTAITAPAPTCTVGTTSVNIPLGDVAASSFANVGATSPISHPANISLSCANNPRVTMTLQGTQAPGGPDTTVALSGAGAAQGVGVQVLYNSTPMVVNSTTPTLVDVSAAASVTVPISARYYRTGAITAGRANASPTLRFDYN</sequence>
<comment type="similarity">
    <text evidence="2">Belongs to the fimbrial protein family.</text>
</comment>
<dbReference type="Pfam" id="PF00419">
    <property type="entry name" value="Fimbrial"/>
    <property type="match status" value="1"/>
</dbReference>
<dbReference type="Gene3D" id="2.60.40.3310">
    <property type="match status" value="1"/>
</dbReference>
<evidence type="ECO:0000256" key="4">
    <source>
        <dbReference type="ARBA" id="ARBA00023263"/>
    </source>
</evidence>
<comment type="caution">
    <text evidence="7">The sequence shown here is derived from an EMBL/GenBank/DDBJ whole genome shotgun (WGS) entry which is preliminary data.</text>
</comment>
<dbReference type="EMBL" id="JAMXHT010000002">
    <property type="protein sequence ID" value="MCO5397573.1"/>
    <property type="molecule type" value="Genomic_DNA"/>
</dbReference>
<dbReference type="InterPro" id="IPR050263">
    <property type="entry name" value="Bact_Fimbrial_Adh_Pro"/>
</dbReference>
<dbReference type="Gene3D" id="2.60.40.1090">
    <property type="entry name" value="Fimbrial-type adhesion domain"/>
    <property type="match status" value="1"/>
</dbReference>
<feature type="domain" description="MrkD-like receptor binding" evidence="6">
    <location>
        <begin position="26"/>
        <end position="151"/>
    </location>
</feature>
<evidence type="ECO:0000259" key="6">
    <source>
        <dbReference type="Pfam" id="PF22003"/>
    </source>
</evidence>
<dbReference type="Pfam" id="PF22003">
    <property type="entry name" value="MrkDrd"/>
    <property type="match status" value="1"/>
</dbReference>
<reference evidence="7" key="2">
    <citation type="journal article" date="2023" name="Front. Microbiol.">
        <title>Ralstonia chuxiongensis sp. nov., Ralstonia mojiangensis sp. nov., and Ralstonia soli sp. nov., isolated from tobacco fields, are three novel species in the family Burkholderiaceae.</title>
        <authorList>
            <person name="Lu C.H."/>
            <person name="Zhang Y.Y."/>
            <person name="Jiang N."/>
            <person name="Chen W."/>
            <person name="Shao X."/>
            <person name="Zhao Z.M."/>
            <person name="Lu W.L."/>
            <person name="Hu X."/>
            <person name="Xi Y.X."/>
            <person name="Zou S.Y."/>
            <person name="Wei Q.J."/>
            <person name="Lin Z.L."/>
            <person name="Gong L."/>
            <person name="Gai X.T."/>
            <person name="Zhang L.Q."/>
            <person name="Li J.Y."/>
            <person name="Jin Y."/>
            <person name="Xia Z.Y."/>
        </authorList>
    </citation>
    <scope>NUCLEOTIDE SEQUENCE</scope>
    <source>
        <strain evidence="7">21MJYT02-11</strain>
    </source>
</reference>
<evidence type="ECO:0000313" key="7">
    <source>
        <dbReference type="EMBL" id="MCO5397573.1"/>
    </source>
</evidence>
<dbReference type="SUPFAM" id="SSF49401">
    <property type="entry name" value="Bacterial adhesins"/>
    <property type="match status" value="1"/>
</dbReference>
<keyword evidence="3" id="KW-0732">Signal</keyword>
<protein>
    <submittedName>
        <fullName evidence="7">Fimbrial protein</fullName>
    </submittedName>
</protein>
<keyword evidence="8" id="KW-1185">Reference proteome</keyword>
<keyword evidence="4" id="KW-0281">Fimbrium</keyword>
<name>A0ABT1AGP6_9RALS</name>
<dbReference type="PANTHER" id="PTHR33420">
    <property type="entry name" value="FIMBRIAL SUBUNIT ELFA-RELATED"/>
    <property type="match status" value="1"/>
</dbReference>
<evidence type="ECO:0000256" key="3">
    <source>
        <dbReference type="ARBA" id="ARBA00022729"/>
    </source>
</evidence>
<dbReference type="InterPro" id="IPR000259">
    <property type="entry name" value="Adhesion_dom_fimbrial"/>
</dbReference>
<gene>
    <name evidence="7" type="ORF">NG900_05085</name>
</gene>
<dbReference type="InterPro" id="IPR008966">
    <property type="entry name" value="Adhesion_dom_sf"/>
</dbReference>
<dbReference type="RefSeq" id="WP_252677424.1">
    <property type="nucleotide sequence ID" value="NZ_JAMXHT010000002.1"/>
</dbReference>
<dbReference type="PANTHER" id="PTHR33420:SF12">
    <property type="entry name" value="FIMBRIN-LIKE PROTEIN FIMI-RELATED"/>
    <property type="match status" value="1"/>
</dbReference>
<organism evidence="7 8">
    <name type="scientific">Ralstonia soli</name>
    <dbReference type="NCBI Taxonomy" id="2953896"/>
    <lineage>
        <taxon>Bacteria</taxon>
        <taxon>Pseudomonadati</taxon>
        <taxon>Pseudomonadota</taxon>
        <taxon>Betaproteobacteria</taxon>
        <taxon>Burkholderiales</taxon>
        <taxon>Burkholderiaceae</taxon>
        <taxon>Ralstonia</taxon>
    </lineage>
</organism>
<evidence type="ECO:0000259" key="5">
    <source>
        <dbReference type="Pfam" id="PF00419"/>
    </source>
</evidence>
<dbReference type="Proteomes" id="UP001162811">
    <property type="component" value="Unassembled WGS sequence"/>
</dbReference>
<accession>A0ABT1AGP6</accession>
<dbReference type="InterPro" id="IPR036937">
    <property type="entry name" value="Adhesion_dom_fimbrial_sf"/>
</dbReference>
<evidence type="ECO:0000256" key="2">
    <source>
        <dbReference type="ARBA" id="ARBA00006671"/>
    </source>
</evidence>
<comment type="subcellular location">
    <subcellularLocation>
        <location evidence="1">Fimbrium</location>
    </subcellularLocation>
</comment>
<reference evidence="7" key="1">
    <citation type="submission" date="2022-06" db="EMBL/GenBank/DDBJ databases">
        <authorList>
            <person name="Lu C.-H."/>
        </authorList>
    </citation>
    <scope>NUCLEOTIDE SEQUENCE</scope>
    <source>
        <strain evidence="7">21MJYT02-11</strain>
    </source>
</reference>